<sequence>MVAGVAFNSSLLLVGPQVKEHSKYRRERKKNGSSYRIGTWESGGGGGEGYCEPGSFGSACEDTCPDGACGLFCGEKCNCDQRSQLCDISKCCVNVTSITCRTDLGMSIIILLLITAAYLYRNIKRLKRTLRDTNMQLIKCQMENDISNLKANQQASMSKEEKAYMEIGEVNIPSAQDLQDTSGYLLMEAVPVHVPIPTGTRYVEMNKWQSVENMIN</sequence>
<gene>
    <name evidence="2" type="ORF">FSP39_023690</name>
</gene>
<evidence type="ECO:0000313" key="3">
    <source>
        <dbReference type="Proteomes" id="UP001186944"/>
    </source>
</evidence>
<dbReference type="AlphaFoldDB" id="A0AA89BVE7"/>
<keyword evidence="1" id="KW-0812">Transmembrane</keyword>
<dbReference type="Proteomes" id="UP001186944">
    <property type="component" value="Unassembled WGS sequence"/>
</dbReference>
<accession>A0AA89BVE7</accession>
<keyword evidence="1" id="KW-1133">Transmembrane helix</keyword>
<reference evidence="2" key="1">
    <citation type="submission" date="2019-08" db="EMBL/GenBank/DDBJ databases">
        <title>The improved chromosome-level genome for the pearl oyster Pinctada fucata martensii using PacBio sequencing and Hi-C.</title>
        <authorList>
            <person name="Zheng Z."/>
        </authorList>
    </citation>
    <scope>NUCLEOTIDE SEQUENCE</scope>
    <source>
        <strain evidence="2">ZZ-2019</strain>
        <tissue evidence="2">Adductor muscle</tissue>
    </source>
</reference>
<keyword evidence="1" id="KW-0472">Membrane</keyword>
<comment type="caution">
    <text evidence="2">The sequence shown here is derived from an EMBL/GenBank/DDBJ whole genome shotgun (WGS) entry which is preliminary data.</text>
</comment>
<evidence type="ECO:0000313" key="2">
    <source>
        <dbReference type="EMBL" id="KAK3088785.1"/>
    </source>
</evidence>
<name>A0AA89BVE7_PINIB</name>
<dbReference type="EMBL" id="VSWD01000011">
    <property type="protein sequence ID" value="KAK3088785.1"/>
    <property type="molecule type" value="Genomic_DNA"/>
</dbReference>
<proteinExistence type="predicted"/>
<feature type="transmembrane region" description="Helical" evidence="1">
    <location>
        <begin position="104"/>
        <end position="121"/>
    </location>
</feature>
<protein>
    <submittedName>
        <fullName evidence="2">Uncharacterized protein</fullName>
    </submittedName>
</protein>
<organism evidence="2 3">
    <name type="scientific">Pinctada imbricata</name>
    <name type="common">Atlantic pearl-oyster</name>
    <name type="synonym">Pinctada martensii</name>
    <dbReference type="NCBI Taxonomy" id="66713"/>
    <lineage>
        <taxon>Eukaryota</taxon>
        <taxon>Metazoa</taxon>
        <taxon>Spiralia</taxon>
        <taxon>Lophotrochozoa</taxon>
        <taxon>Mollusca</taxon>
        <taxon>Bivalvia</taxon>
        <taxon>Autobranchia</taxon>
        <taxon>Pteriomorphia</taxon>
        <taxon>Pterioida</taxon>
        <taxon>Pterioidea</taxon>
        <taxon>Pteriidae</taxon>
        <taxon>Pinctada</taxon>
    </lineage>
</organism>
<evidence type="ECO:0000256" key="1">
    <source>
        <dbReference type="SAM" id="Phobius"/>
    </source>
</evidence>
<keyword evidence="3" id="KW-1185">Reference proteome</keyword>